<dbReference type="InterPro" id="IPR013083">
    <property type="entry name" value="Znf_RING/FYVE/PHD"/>
</dbReference>
<protein>
    <submittedName>
        <fullName evidence="2">4261_t:CDS:1</fullName>
    </submittedName>
</protein>
<gene>
    <name evidence="2" type="ORF">AGERDE_LOCUS3425</name>
</gene>
<proteinExistence type="predicted"/>
<dbReference type="AlphaFoldDB" id="A0A9N8WIQ8"/>
<evidence type="ECO:0000256" key="1">
    <source>
        <dbReference type="SAM" id="MobiDB-lite"/>
    </source>
</evidence>
<evidence type="ECO:0000313" key="3">
    <source>
        <dbReference type="Proteomes" id="UP000789831"/>
    </source>
</evidence>
<evidence type="ECO:0000313" key="2">
    <source>
        <dbReference type="EMBL" id="CAG8484810.1"/>
    </source>
</evidence>
<organism evidence="2 3">
    <name type="scientific">Ambispora gerdemannii</name>
    <dbReference type="NCBI Taxonomy" id="144530"/>
    <lineage>
        <taxon>Eukaryota</taxon>
        <taxon>Fungi</taxon>
        <taxon>Fungi incertae sedis</taxon>
        <taxon>Mucoromycota</taxon>
        <taxon>Glomeromycotina</taxon>
        <taxon>Glomeromycetes</taxon>
        <taxon>Archaeosporales</taxon>
        <taxon>Ambisporaceae</taxon>
        <taxon>Ambispora</taxon>
    </lineage>
</organism>
<dbReference type="EMBL" id="CAJVPL010000335">
    <property type="protein sequence ID" value="CAG8484810.1"/>
    <property type="molecule type" value="Genomic_DNA"/>
</dbReference>
<accession>A0A9N8WIQ8</accession>
<feature type="region of interest" description="Disordered" evidence="1">
    <location>
        <begin position="63"/>
        <end position="132"/>
    </location>
</feature>
<dbReference type="OrthoDB" id="2304422at2759"/>
<dbReference type="Proteomes" id="UP000789831">
    <property type="component" value="Unassembled WGS sequence"/>
</dbReference>
<sequence>METTHLQALALNFLKNIPGFLNEGVDIPTLSNCHKCNEQILSVLSCGHILHRTCIQEIIMGTEAKCPSPPPTAPIQSQSNQTNDEQGREPTPPNKLQGLITELSTPTKGESDEADENEIPDGSLSQNLARLY</sequence>
<name>A0A9N8WIQ8_9GLOM</name>
<dbReference type="SUPFAM" id="SSF57850">
    <property type="entry name" value="RING/U-box"/>
    <property type="match status" value="1"/>
</dbReference>
<feature type="compositionally biased region" description="Polar residues" evidence="1">
    <location>
        <begin position="74"/>
        <end position="84"/>
    </location>
</feature>
<dbReference type="Gene3D" id="3.30.40.10">
    <property type="entry name" value="Zinc/RING finger domain, C3HC4 (zinc finger)"/>
    <property type="match status" value="1"/>
</dbReference>
<comment type="caution">
    <text evidence="2">The sequence shown here is derived from an EMBL/GenBank/DDBJ whole genome shotgun (WGS) entry which is preliminary data.</text>
</comment>
<reference evidence="2" key="1">
    <citation type="submission" date="2021-06" db="EMBL/GenBank/DDBJ databases">
        <authorList>
            <person name="Kallberg Y."/>
            <person name="Tangrot J."/>
            <person name="Rosling A."/>
        </authorList>
    </citation>
    <scope>NUCLEOTIDE SEQUENCE</scope>
    <source>
        <strain evidence="2">MT106</strain>
    </source>
</reference>
<keyword evidence="3" id="KW-1185">Reference proteome</keyword>
<feature type="compositionally biased region" description="Polar residues" evidence="1">
    <location>
        <begin position="123"/>
        <end position="132"/>
    </location>
</feature>